<evidence type="ECO:0000256" key="2">
    <source>
        <dbReference type="ARBA" id="ARBA00022692"/>
    </source>
</evidence>
<feature type="domain" description="Receptor ligand binding region" evidence="5">
    <location>
        <begin position="78"/>
        <end position="128"/>
    </location>
</feature>
<name>A0AAV9AIZ1_ACOGR</name>
<keyword evidence="7" id="KW-1185">Reference proteome</keyword>
<dbReference type="Proteomes" id="UP001179952">
    <property type="component" value="Unassembled WGS sequence"/>
</dbReference>
<evidence type="ECO:0000259" key="5">
    <source>
        <dbReference type="Pfam" id="PF01094"/>
    </source>
</evidence>
<dbReference type="PANTHER" id="PTHR34836">
    <property type="entry name" value="OS06G0188250 PROTEIN"/>
    <property type="match status" value="1"/>
</dbReference>
<keyword evidence="3" id="KW-1133">Transmembrane helix</keyword>
<dbReference type="InterPro" id="IPR001828">
    <property type="entry name" value="ANF_lig-bd_rcpt"/>
</dbReference>
<dbReference type="PANTHER" id="PTHR34836:SF1">
    <property type="entry name" value="OS09G0428600 PROTEIN"/>
    <property type="match status" value="1"/>
</dbReference>
<keyword evidence="4" id="KW-0472">Membrane</keyword>
<gene>
    <name evidence="6" type="ORF">QJS04_geneDACA011935</name>
</gene>
<evidence type="ECO:0000256" key="1">
    <source>
        <dbReference type="ARBA" id="ARBA00004370"/>
    </source>
</evidence>
<evidence type="ECO:0000313" key="6">
    <source>
        <dbReference type="EMBL" id="KAK1263796.1"/>
    </source>
</evidence>
<evidence type="ECO:0000256" key="3">
    <source>
        <dbReference type="ARBA" id="ARBA00022989"/>
    </source>
</evidence>
<sequence>MWALFNISACSPRRDLPRSVPDSGAGVPTCRASPLAFPRCESPEPISDSVSVCGDCSAGLRSLSYRNGRVSASELRVRNPYFIYTTMNDSAQVKAIADFVQNFQWREVILVDEDTEYGTGILPDLIDAL</sequence>
<dbReference type="Pfam" id="PF01094">
    <property type="entry name" value="ANF_receptor"/>
    <property type="match status" value="1"/>
</dbReference>
<organism evidence="6 7">
    <name type="scientific">Acorus gramineus</name>
    <name type="common">Dwarf sweet flag</name>
    <dbReference type="NCBI Taxonomy" id="55184"/>
    <lineage>
        <taxon>Eukaryota</taxon>
        <taxon>Viridiplantae</taxon>
        <taxon>Streptophyta</taxon>
        <taxon>Embryophyta</taxon>
        <taxon>Tracheophyta</taxon>
        <taxon>Spermatophyta</taxon>
        <taxon>Magnoliopsida</taxon>
        <taxon>Liliopsida</taxon>
        <taxon>Acoraceae</taxon>
        <taxon>Acorus</taxon>
    </lineage>
</organism>
<dbReference type="Gene3D" id="3.40.50.2300">
    <property type="match status" value="1"/>
</dbReference>
<comment type="subcellular location">
    <subcellularLocation>
        <location evidence="1">Membrane</location>
    </subcellularLocation>
</comment>
<dbReference type="InterPro" id="IPR028082">
    <property type="entry name" value="Peripla_BP_I"/>
</dbReference>
<reference evidence="6" key="1">
    <citation type="journal article" date="2023" name="Nat. Commun.">
        <title>Diploid and tetraploid genomes of Acorus and the evolution of monocots.</title>
        <authorList>
            <person name="Ma L."/>
            <person name="Liu K.W."/>
            <person name="Li Z."/>
            <person name="Hsiao Y.Y."/>
            <person name="Qi Y."/>
            <person name="Fu T."/>
            <person name="Tang G.D."/>
            <person name="Zhang D."/>
            <person name="Sun W.H."/>
            <person name="Liu D.K."/>
            <person name="Li Y."/>
            <person name="Chen G.Z."/>
            <person name="Liu X.D."/>
            <person name="Liao X.Y."/>
            <person name="Jiang Y.T."/>
            <person name="Yu X."/>
            <person name="Hao Y."/>
            <person name="Huang J."/>
            <person name="Zhao X.W."/>
            <person name="Ke S."/>
            <person name="Chen Y.Y."/>
            <person name="Wu W.L."/>
            <person name="Hsu J.L."/>
            <person name="Lin Y.F."/>
            <person name="Huang M.D."/>
            <person name="Li C.Y."/>
            <person name="Huang L."/>
            <person name="Wang Z.W."/>
            <person name="Zhao X."/>
            <person name="Zhong W.Y."/>
            <person name="Peng D.H."/>
            <person name="Ahmad S."/>
            <person name="Lan S."/>
            <person name="Zhang J.S."/>
            <person name="Tsai W.C."/>
            <person name="Van de Peer Y."/>
            <person name="Liu Z.J."/>
        </authorList>
    </citation>
    <scope>NUCLEOTIDE SEQUENCE</scope>
    <source>
        <strain evidence="6">SCP</strain>
    </source>
</reference>
<dbReference type="SUPFAM" id="SSF53822">
    <property type="entry name" value="Periplasmic binding protein-like I"/>
    <property type="match status" value="1"/>
</dbReference>
<evidence type="ECO:0000256" key="4">
    <source>
        <dbReference type="ARBA" id="ARBA00023136"/>
    </source>
</evidence>
<dbReference type="EMBL" id="JAUJYN010000009">
    <property type="protein sequence ID" value="KAK1263796.1"/>
    <property type="molecule type" value="Genomic_DNA"/>
</dbReference>
<accession>A0AAV9AIZ1</accession>
<dbReference type="InterPro" id="IPR015683">
    <property type="entry name" value="Ionotropic_Glu_rcpt"/>
</dbReference>
<comment type="caution">
    <text evidence="6">The sequence shown here is derived from an EMBL/GenBank/DDBJ whole genome shotgun (WGS) entry which is preliminary data.</text>
</comment>
<reference evidence="6" key="2">
    <citation type="submission" date="2023-06" db="EMBL/GenBank/DDBJ databases">
        <authorList>
            <person name="Ma L."/>
            <person name="Liu K.-W."/>
            <person name="Li Z."/>
            <person name="Hsiao Y.-Y."/>
            <person name="Qi Y."/>
            <person name="Fu T."/>
            <person name="Tang G."/>
            <person name="Zhang D."/>
            <person name="Sun W.-H."/>
            <person name="Liu D.-K."/>
            <person name="Li Y."/>
            <person name="Chen G.-Z."/>
            <person name="Liu X.-D."/>
            <person name="Liao X.-Y."/>
            <person name="Jiang Y.-T."/>
            <person name="Yu X."/>
            <person name="Hao Y."/>
            <person name="Huang J."/>
            <person name="Zhao X.-W."/>
            <person name="Ke S."/>
            <person name="Chen Y.-Y."/>
            <person name="Wu W.-L."/>
            <person name="Hsu J.-L."/>
            <person name="Lin Y.-F."/>
            <person name="Huang M.-D."/>
            <person name="Li C.-Y."/>
            <person name="Huang L."/>
            <person name="Wang Z.-W."/>
            <person name="Zhao X."/>
            <person name="Zhong W.-Y."/>
            <person name="Peng D.-H."/>
            <person name="Ahmad S."/>
            <person name="Lan S."/>
            <person name="Zhang J.-S."/>
            <person name="Tsai W.-C."/>
            <person name="Van De Peer Y."/>
            <person name="Liu Z.-J."/>
        </authorList>
    </citation>
    <scope>NUCLEOTIDE SEQUENCE</scope>
    <source>
        <strain evidence="6">SCP</strain>
        <tissue evidence="6">Leaves</tissue>
    </source>
</reference>
<proteinExistence type="predicted"/>
<protein>
    <recommendedName>
        <fullName evidence="5">Receptor ligand binding region domain-containing protein</fullName>
    </recommendedName>
</protein>
<keyword evidence="2" id="KW-0812">Transmembrane</keyword>
<dbReference type="GO" id="GO:0016020">
    <property type="term" value="C:membrane"/>
    <property type="evidence" value="ECO:0007669"/>
    <property type="project" value="UniProtKB-SubCell"/>
</dbReference>
<evidence type="ECO:0000313" key="7">
    <source>
        <dbReference type="Proteomes" id="UP001179952"/>
    </source>
</evidence>
<dbReference type="AlphaFoldDB" id="A0AAV9AIZ1"/>